<feature type="chain" id="PRO_5014973512" description="Autotransporter domain-containing protein" evidence="2">
    <location>
        <begin position="31"/>
        <end position="808"/>
    </location>
</feature>
<feature type="signal peptide" evidence="2">
    <location>
        <begin position="1"/>
        <end position="30"/>
    </location>
</feature>
<dbReference type="NCBIfam" id="TIGR01414">
    <property type="entry name" value="autotrans_barl"/>
    <property type="match status" value="1"/>
</dbReference>
<evidence type="ECO:0000313" key="4">
    <source>
        <dbReference type="EMBL" id="PIT68985.1"/>
    </source>
</evidence>
<dbReference type="SUPFAM" id="SSF51126">
    <property type="entry name" value="Pectin lyase-like"/>
    <property type="match status" value="1"/>
</dbReference>
<feature type="region of interest" description="Disordered" evidence="1">
    <location>
        <begin position="423"/>
        <end position="464"/>
    </location>
</feature>
<dbReference type="PROSITE" id="PS51208">
    <property type="entry name" value="AUTOTRANSPORTER"/>
    <property type="match status" value="1"/>
</dbReference>
<dbReference type="SUPFAM" id="SSF103515">
    <property type="entry name" value="Autotransporter"/>
    <property type="match status" value="1"/>
</dbReference>
<dbReference type="InterPro" id="IPR012332">
    <property type="entry name" value="Autotransporter_pectin_lyase_C"/>
</dbReference>
<dbReference type="STRING" id="85701.BM1374166_01586"/>
<feature type="domain" description="Autotransporter" evidence="3">
    <location>
        <begin position="530"/>
        <end position="808"/>
    </location>
</feature>
<sequence>MCKKSIYKKNLLLCTIAGTFIFSHFGSTYANTQPSIMSTVRADKAGEEKTFKNIFIRSNYTAVVADDKAFITIKNSTMHSNSVLLSAVKGARIHAKDIVGKAGTHGLEIANGTIHVENSIITVAGHHKNYGIRFDYISDSYVKEGEKVINKAILTNTKLLMTDGIAIAGPFSSKSVAEVFLKNSEIRADMLLKNKSVTEDPKPKTLVLTANDSIMEGKVKTFTENTTVFTLNNGSKWHLKISPFEVEDEYSSSDSYKLIDIKQRAQSLVSVLNLNNSSIIFNALHDLVENHYQTLNVGRHPQKTKQDRSSDTTAVYNAMGDARIYFNTEWSNGLTKEQQKTDRVLVRGDVSGTTTIYFNNLSKPTEPFDNEKAEDPISLNMRGLSLIQVSGQANEDSFKLAHGYTTMEGLPYKYILKGYGPTSSHGKADKTQSHLSRTLQESKVEDVQNTNASSSKKENNEQVSLEENENFWDFRLQSATLDEEGKIKALVPQMASYLVMSNALFSTGLSDVSNQNALLDNMHATVFGLEGHKKRGIFLSTYGNKVTLSSNRSPLEYGYGADVRYAALQTGMTLATLEKQNITANFGLLGTYGKIAFTPKDMEGSDKSIVDKWSFTAYGNLHHDNGLYVNALFSYGIFNGHITTALIGNTAELKNTDTLNISATVGQKLATSVEGLAFEPQAQLIYQHIAFGTLSDIDGFQVDIKSPHQWLVRIGGRLTKTMLPVENDRVLSVYGKLNVIKAFAEKGTIDIVESFHLDSIGSSLEGGLGINAQLSKNIALHADVNYQHKLQKAGFSGINFSGGMRYRF</sequence>
<dbReference type="OrthoDB" id="7922675at2"/>
<proteinExistence type="predicted"/>
<dbReference type="InterPro" id="IPR006315">
    <property type="entry name" value="OM_autotransptr_brl_dom"/>
</dbReference>
<accession>A0A2M6US19</accession>
<evidence type="ECO:0000313" key="5">
    <source>
        <dbReference type="Proteomes" id="UP000229839"/>
    </source>
</evidence>
<evidence type="ECO:0000256" key="2">
    <source>
        <dbReference type="SAM" id="SignalP"/>
    </source>
</evidence>
<reference evidence="4 5" key="1">
    <citation type="submission" date="2017-06" db="EMBL/GenBank/DDBJ databases">
        <title>Draft genome of Bartonella tribocorum strain L103, isolated from a rodent in Laos.</title>
        <authorList>
            <person name="Hadjadj L."/>
            <person name="Jiyipong T."/>
            <person name="Morand S."/>
            <person name="Diene S.M."/>
            <person name="Rolain J.-M."/>
        </authorList>
    </citation>
    <scope>NUCLEOTIDE SEQUENCE [LARGE SCALE GENOMIC DNA]</scope>
    <source>
        <strain evidence="4 5">L103</strain>
    </source>
</reference>
<dbReference type="Gene3D" id="2.40.128.130">
    <property type="entry name" value="Autotransporter beta-domain"/>
    <property type="match status" value="1"/>
</dbReference>
<dbReference type="InterPro" id="IPR005546">
    <property type="entry name" value="Autotransporte_beta"/>
</dbReference>
<gene>
    <name evidence="4" type="ORF">CER18_04765</name>
</gene>
<dbReference type="InterPro" id="IPR011050">
    <property type="entry name" value="Pectin_lyase_fold/virulence"/>
</dbReference>
<keyword evidence="2" id="KW-0732">Signal</keyword>
<dbReference type="Gene3D" id="2.160.20.20">
    <property type="match status" value="1"/>
</dbReference>
<evidence type="ECO:0000259" key="3">
    <source>
        <dbReference type="PROSITE" id="PS51208"/>
    </source>
</evidence>
<dbReference type="RefSeq" id="WP_100128939.1">
    <property type="nucleotide sequence ID" value="NZ_CADDYI010000009.1"/>
</dbReference>
<dbReference type="EMBL" id="NJGE01000009">
    <property type="protein sequence ID" value="PIT68985.1"/>
    <property type="molecule type" value="Genomic_DNA"/>
</dbReference>
<dbReference type="Proteomes" id="UP000229839">
    <property type="component" value="Unassembled WGS sequence"/>
</dbReference>
<dbReference type="GO" id="GO:0019867">
    <property type="term" value="C:outer membrane"/>
    <property type="evidence" value="ECO:0007669"/>
    <property type="project" value="InterPro"/>
</dbReference>
<evidence type="ECO:0000256" key="1">
    <source>
        <dbReference type="SAM" id="MobiDB-lite"/>
    </source>
</evidence>
<name>A0A2M6US19_9HYPH</name>
<dbReference type="SMART" id="SM00869">
    <property type="entry name" value="Autotransporter"/>
    <property type="match status" value="1"/>
</dbReference>
<dbReference type="InterPro" id="IPR036709">
    <property type="entry name" value="Autotransporte_beta_dom_sf"/>
</dbReference>
<comment type="caution">
    <text evidence="4">The sequence shown here is derived from an EMBL/GenBank/DDBJ whole genome shotgun (WGS) entry which is preliminary data.</text>
</comment>
<organism evidence="4 5">
    <name type="scientific">Bartonella tribocorum</name>
    <dbReference type="NCBI Taxonomy" id="85701"/>
    <lineage>
        <taxon>Bacteria</taxon>
        <taxon>Pseudomonadati</taxon>
        <taxon>Pseudomonadota</taxon>
        <taxon>Alphaproteobacteria</taxon>
        <taxon>Hyphomicrobiales</taxon>
        <taxon>Bartonellaceae</taxon>
        <taxon>Bartonella</taxon>
    </lineage>
</organism>
<dbReference type="Pfam" id="PF03797">
    <property type="entry name" value="Autotransporter"/>
    <property type="match status" value="1"/>
</dbReference>
<dbReference type="AlphaFoldDB" id="A0A2M6US19"/>
<protein>
    <recommendedName>
        <fullName evidence="3">Autotransporter domain-containing protein</fullName>
    </recommendedName>
</protein>